<dbReference type="RefSeq" id="WP_264772462.1">
    <property type="nucleotide sequence ID" value="NZ_JAPDOG010000013.1"/>
</dbReference>
<dbReference type="EMBL" id="JAPDOG010000013">
    <property type="protein sequence ID" value="MCW3782819.1"/>
    <property type="molecule type" value="Genomic_DNA"/>
</dbReference>
<keyword evidence="1" id="KW-0732">Signal</keyword>
<gene>
    <name evidence="2" type="ORF">OM960_14620</name>
</gene>
<dbReference type="Pfam" id="PF04402">
    <property type="entry name" value="SIMPL"/>
    <property type="match status" value="1"/>
</dbReference>
<dbReference type="InterPro" id="IPR007497">
    <property type="entry name" value="SIMPL/DUF541"/>
</dbReference>
<accession>A0ABT3J574</accession>
<dbReference type="Proteomes" id="UP001207582">
    <property type="component" value="Unassembled WGS sequence"/>
</dbReference>
<dbReference type="InterPro" id="IPR052022">
    <property type="entry name" value="26kDa_periplasmic_antigen"/>
</dbReference>
<reference evidence="2 3" key="1">
    <citation type="submission" date="2022-10" db="EMBL/GenBank/DDBJ databases">
        <title>Defluviimonas sp. CAU 1641 isolated from mud.</title>
        <authorList>
            <person name="Kim W."/>
        </authorList>
    </citation>
    <scope>NUCLEOTIDE SEQUENCE [LARGE SCALE GENOMIC DNA]</scope>
    <source>
        <strain evidence="2 3">CAU 1641</strain>
    </source>
</reference>
<evidence type="ECO:0000313" key="2">
    <source>
        <dbReference type="EMBL" id="MCW3782819.1"/>
    </source>
</evidence>
<organism evidence="2 3">
    <name type="scientific">Defluviimonas salinarum</name>
    <dbReference type="NCBI Taxonomy" id="2992147"/>
    <lineage>
        <taxon>Bacteria</taxon>
        <taxon>Pseudomonadati</taxon>
        <taxon>Pseudomonadota</taxon>
        <taxon>Alphaproteobacteria</taxon>
        <taxon>Rhodobacterales</taxon>
        <taxon>Paracoccaceae</taxon>
        <taxon>Albidovulum</taxon>
    </lineage>
</organism>
<dbReference type="Gene3D" id="3.30.110.170">
    <property type="entry name" value="Protein of unknown function (DUF541), domain 1"/>
    <property type="match status" value="1"/>
</dbReference>
<dbReference type="PANTHER" id="PTHR34387:SF1">
    <property type="entry name" value="PERIPLASMIC IMMUNOGENIC PROTEIN"/>
    <property type="match status" value="1"/>
</dbReference>
<name>A0ABT3J574_9RHOB</name>
<protein>
    <submittedName>
        <fullName evidence="2">SIMPL domain-containing protein</fullName>
    </submittedName>
</protein>
<evidence type="ECO:0000256" key="1">
    <source>
        <dbReference type="SAM" id="SignalP"/>
    </source>
</evidence>
<dbReference type="Gene3D" id="3.30.70.2970">
    <property type="entry name" value="Protein of unknown function (DUF541), domain 2"/>
    <property type="match status" value="1"/>
</dbReference>
<proteinExistence type="predicted"/>
<comment type="caution">
    <text evidence="2">The sequence shown here is derived from an EMBL/GenBank/DDBJ whole genome shotgun (WGS) entry which is preliminary data.</text>
</comment>
<feature type="signal peptide" evidence="1">
    <location>
        <begin position="1"/>
        <end position="19"/>
    </location>
</feature>
<keyword evidence="3" id="KW-1185">Reference proteome</keyword>
<dbReference type="PANTHER" id="PTHR34387">
    <property type="entry name" value="SLR1258 PROTEIN"/>
    <property type="match status" value="1"/>
</dbReference>
<feature type="chain" id="PRO_5046389213" evidence="1">
    <location>
        <begin position="20"/>
        <end position="231"/>
    </location>
</feature>
<sequence length="231" mass="23366">MRFLSVFVTVLALALPAAADEVTPATISVTGEGRVEAAPDMATVSLGVTSEAATAAEAMAANSEAVAAVIGKLRGAGTEDRDLQTTGLSLGPRYDYDGSGGAPKLAGYVASNMVTVRVRALDTLGGVLDAVVSEGANTLNGLSFGLQDDQAALDEARRLAVADAARKAALYAEAAGVKLGRVVRIGEQGGQMPPMPMAMGAEAFAKSADVPVAPGELNLSSSVLVVYEIDD</sequence>
<evidence type="ECO:0000313" key="3">
    <source>
        <dbReference type="Proteomes" id="UP001207582"/>
    </source>
</evidence>